<keyword evidence="2" id="KW-1185">Reference proteome</keyword>
<name>A0A0H1B3K0_9EURO</name>
<organism evidence="1 2">
    <name type="scientific">Blastomyces silverae</name>
    <dbReference type="NCBI Taxonomy" id="2060906"/>
    <lineage>
        <taxon>Eukaryota</taxon>
        <taxon>Fungi</taxon>
        <taxon>Dikarya</taxon>
        <taxon>Ascomycota</taxon>
        <taxon>Pezizomycotina</taxon>
        <taxon>Eurotiomycetes</taxon>
        <taxon>Eurotiomycetidae</taxon>
        <taxon>Onygenales</taxon>
        <taxon>Ajellomycetaceae</taxon>
        <taxon>Blastomyces</taxon>
    </lineage>
</organism>
<evidence type="ECO:0000313" key="1">
    <source>
        <dbReference type="EMBL" id="KLJ05950.1"/>
    </source>
</evidence>
<dbReference type="OrthoDB" id="4189866at2759"/>
<dbReference type="EMBL" id="LDEV01003383">
    <property type="protein sequence ID" value="KLJ05950.1"/>
    <property type="molecule type" value="Genomic_DNA"/>
</dbReference>
<dbReference type="Proteomes" id="UP000053573">
    <property type="component" value="Unassembled WGS sequence"/>
</dbReference>
<reference evidence="2" key="1">
    <citation type="journal article" date="2015" name="PLoS Genet.">
        <title>The dynamic genome and transcriptome of the human fungal pathogen Blastomyces and close relative Emmonsia.</title>
        <authorList>
            <person name="Munoz J.F."/>
            <person name="Gauthier G.M."/>
            <person name="Desjardins C.A."/>
            <person name="Gallo J.E."/>
            <person name="Holder J."/>
            <person name="Sullivan T.D."/>
            <person name="Marty A.J."/>
            <person name="Carmen J.C."/>
            <person name="Chen Z."/>
            <person name="Ding L."/>
            <person name="Gujja S."/>
            <person name="Magrini V."/>
            <person name="Misas E."/>
            <person name="Mitreva M."/>
            <person name="Priest M."/>
            <person name="Saif S."/>
            <person name="Whiston E.A."/>
            <person name="Young S."/>
            <person name="Zeng Q."/>
            <person name="Goldman W.E."/>
            <person name="Mardis E.R."/>
            <person name="Taylor J.W."/>
            <person name="McEwen J.G."/>
            <person name="Clay O.K."/>
            <person name="Klein B.S."/>
            <person name="Cuomo C.A."/>
        </authorList>
    </citation>
    <scope>NUCLEOTIDE SEQUENCE [LARGE SCALE GENOMIC DNA]</scope>
    <source>
        <strain evidence="2">UAMH 139</strain>
    </source>
</reference>
<dbReference type="AlphaFoldDB" id="A0A0H1B3K0"/>
<protein>
    <submittedName>
        <fullName evidence="1">Uncharacterized protein</fullName>
    </submittedName>
</protein>
<evidence type="ECO:0000313" key="2">
    <source>
        <dbReference type="Proteomes" id="UP000053573"/>
    </source>
</evidence>
<comment type="caution">
    <text evidence="1">The sequence shown here is derived from an EMBL/GenBank/DDBJ whole genome shotgun (WGS) entry which is preliminary data.</text>
</comment>
<feature type="non-terminal residue" evidence="1">
    <location>
        <position position="1"/>
    </location>
</feature>
<proteinExistence type="predicted"/>
<gene>
    <name evidence="1" type="ORF">EMPG_10621</name>
</gene>
<sequence length="55" mass="6631">KTVEKKIRIKILFRFYIHLIIENIKKITLLSEYINLLTIKVKSEKVDQKISVFKI</sequence>
<accession>A0A0H1B3K0</accession>